<evidence type="ECO:0000256" key="2">
    <source>
        <dbReference type="ARBA" id="ARBA00023002"/>
    </source>
</evidence>
<keyword evidence="5" id="KW-1185">Reference proteome</keyword>
<dbReference type="RefSeq" id="WP_015902237.1">
    <property type="nucleotide sequence ID" value="NC_012115.1"/>
</dbReference>
<gene>
    <name evidence="4" type="ordered locus">NAMH_0677</name>
</gene>
<dbReference type="HOGENOM" id="CLU_010194_2_10_7"/>
<evidence type="ECO:0000256" key="1">
    <source>
        <dbReference type="ARBA" id="ARBA00006484"/>
    </source>
</evidence>
<evidence type="ECO:0000256" key="3">
    <source>
        <dbReference type="RuleBase" id="RU000363"/>
    </source>
</evidence>
<dbReference type="eggNOG" id="COG4221">
    <property type="taxonomic scope" value="Bacteria"/>
</dbReference>
<dbReference type="EMBL" id="CP001279">
    <property type="protein sequence ID" value="ACM93185.1"/>
    <property type="molecule type" value="Genomic_DNA"/>
</dbReference>
<dbReference type="Gene3D" id="3.40.50.720">
    <property type="entry name" value="NAD(P)-binding Rossmann-like Domain"/>
    <property type="match status" value="1"/>
</dbReference>
<keyword evidence="2 4" id="KW-0560">Oxidoreductase</keyword>
<dbReference type="PANTHER" id="PTHR42901:SF1">
    <property type="entry name" value="ALCOHOL DEHYDROGENASE"/>
    <property type="match status" value="1"/>
</dbReference>
<dbReference type="PRINTS" id="PR00080">
    <property type="entry name" value="SDRFAMILY"/>
</dbReference>
<dbReference type="SUPFAM" id="SSF51735">
    <property type="entry name" value="NAD(P)-binding Rossmann-fold domains"/>
    <property type="match status" value="1"/>
</dbReference>
<dbReference type="InterPro" id="IPR036291">
    <property type="entry name" value="NAD(P)-bd_dom_sf"/>
</dbReference>
<dbReference type="KEGG" id="nam:NAMH_0677"/>
<protein>
    <submittedName>
        <fullName evidence="4">NADP-dependent l-serine/l-allo-threonine dehydrogenase ydfg</fullName>
        <ecNumber evidence="4">1.1.1.-</ecNumber>
    </submittedName>
</protein>
<organism evidence="4 5">
    <name type="scientific">Nautilia profundicola (strain ATCC BAA-1463 / DSM 18972 / AmH)</name>
    <dbReference type="NCBI Taxonomy" id="598659"/>
    <lineage>
        <taxon>Bacteria</taxon>
        <taxon>Pseudomonadati</taxon>
        <taxon>Campylobacterota</taxon>
        <taxon>Epsilonproteobacteria</taxon>
        <taxon>Nautiliales</taxon>
        <taxon>Nautiliaceae</taxon>
        <taxon>Nautilia</taxon>
    </lineage>
</organism>
<dbReference type="PANTHER" id="PTHR42901">
    <property type="entry name" value="ALCOHOL DEHYDROGENASE"/>
    <property type="match status" value="1"/>
</dbReference>
<dbReference type="EC" id="1.1.1.-" evidence="4"/>
<dbReference type="InterPro" id="IPR002347">
    <property type="entry name" value="SDR_fam"/>
</dbReference>
<sequence>MNFIEGKIALITGATSGIGKATAKALNDMGVNLILTGRDEKKLNELKNILDVQTLTFTFDVRDKEMVSKTIEEILQITHIDILINNAGLALGLEPIDEGNPEDWETMIDTNIKGVLYVTKPIFKHMKERNEGHIVNLGSVAGKTAYPGGNVYCATKAALHSLNDSMNIDAYGTNIKVSNIAPGAVETEFSNVRFKGDKKKAKKVYEGYTPLSAEDIANAIICVLNTPPHVNIQYMDIMPTNQRNPYMLYRN</sequence>
<dbReference type="Pfam" id="PF00106">
    <property type="entry name" value="adh_short"/>
    <property type="match status" value="1"/>
</dbReference>
<name>B9L8Y2_NAUPA</name>
<dbReference type="Proteomes" id="UP000000448">
    <property type="component" value="Chromosome"/>
</dbReference>
<accession>B9L8Y2</accession>
<evidence type="ECO:0000313" key="4">
    <source>
        <dbReference type="EMBL" id="ACM93185.1"/>
    </source>
</evidence>
<comment type="similarity">
    <text evidence="1 3">Belongs to the short-chain dehydrogenases/reductases (SDR) family.</text>
</comment>
<proteinExistence type="inferred from homology"/>
<evidence type="ECO:0000313" key="5">
    <source>
        <dbReference type="Proteomes" id="UP000000448"/>
    </source>
</evidence>
<dbReference type="STRING" id="598659.NAMH_0677"/>
<dbReference type="FunFam" id="3.40.50.720:FF:000047">
    <property type="entry name" value="NADP-dependent L-serine/L-allo-threonine dehydrogenase"/>
    <property type="match status" value="1"/>
</dbReference>
<dbReference type="AlphaFoldDB" id="B9L8Y2"/>
<dbReference type="GO" id="GO:0016616">
    <property type="term" value="F:oxidoreductase activity, acting on the CH-OH group of donors, NAD or NADP as acceptor"/>
    <property type="evidence" value="ECO:0007669"/>
    <property type="project" value="UniProtKB-ARBA"/>
</dbReference>
<dbReference type="OrthoDB" id="658698at2"/>
<reference evidence="4 5" key="1">
    <citation type="journal article" date="2009" name="PLoS Genet.">
        <title>Adaptations to submarine hydrothermal environments exemplified by the genome of Nautilia profundicola.</title>
        <authorList>
            <person name="Campbell B.J."/>
            <person name="Smith J.L."/>
            <person name="Hanson T.E."/>
            <person name="Klotz M.G."/>
            <person name="Stein L.Y."/>
            <person name="Lee C.K."/>
            <person name="Wu D."/>
            <person name="Robinson J.M."/>
            <person name="Khouri H.M."/>
            <person name="Eisen J.A."/>
            <person name="Cary S.C."/>
        </authorList>
    </citation>
    <scope>NUCLEOTIDE SEQUENCE [LARGE SCALE GENOMIC DNA]</scope>
    <source>
        <strain evidence="5">ATCC BAA-1463 / DSM 18972 / AmH</strain>
    </source>
</reference>
<dbReference type="PRINTS" id="PR00081">
    <property type="entry name" value="GDHRDH"/>
</dbReference>